<dbReference type="FunFam" id="3.40.50.300:FF:000489">
    <property type="entry name" value="Primosome assembly protein PriA"/>
    <property type="match status" value="1"/>
</dbReference>
<feature type="binding site" evidence="12">
    <location>
        <position position="498"/>
    </location>
    <ligand>
        <name>Zn(2+)</name>
        <dbReference type="ChEBI" id="CHEBI:29105"/>
        <label>1</label>
    </ligand>
</feature>
<dbReference type="CDD" id="cd18804">
    <property type="entry name" value="SF2_C_priA"/>
    <property type="match status" value="1"/>
</dbReference>
<evidence type="ECO:0000256" key="1">
    <source>
        <dbReference type="ARBA" id="ARBA00022515"/>
    </source>
</evidence>
<dbReference type="InterPro" id="IPR006935">
    <property type="entry name" value="Helicase/UvrB_N"/>
</dbReference>
<evidence type="ECO:0000313" key="15">
    <source>
        <dbReference type="EMBL" id="MBF8436814.1"/>
    </source>
</evidence>
<dbReference type="EC" id="5.6.2.4" evidence="12"/>
<dbReference type="GO" id="GO:1990077">
    <property type="term" value="C:primosome complex"/>
    <property type="evidence" value="ECO:0007669"/>
    <property type="project" value="UniProtKB-UniRule"/>
</dbReference>
<feature type="binding site" evidence="12">
    <location>
        <position position="488"/>
    </location>
    <ligand>
        <name>Zn(2+)</name>
        <dbReference type="ChEBI" id="CHEBI:29105"/>
        <label>2</label>
    </ligand>
</feature>
<comment type="subunit">
    <text evidence="12">Component of the replication restart primosome.</text>
</comment>
<dbReference type="AlphaFoldDB" id="A0A931F9S5"/>
<comment type="cofactor">
    <cofactor evidence="12">
        <name>Zn(2+)</name>
        <dbReference type="ChEBI" id="CHEBI:29105"/>
    </cofactor>
    <text evidence="12">Binds 2 zinc ions per subunit.</text>
</comment>
<keyword evidence="3 12" id="KW-0479">Metal-binding</keyword>
<keyword evidence="4 12" id="KW-0547">Nucleotide-binding</keyword>
<evidence type="ECO:0000256" key="6">
    <source>
        <dbReference type="ARBA" id="ARBA00022806"/>
    </source>
</evidence>
<feature type="binding site" evidence="12">
    <location>
        <position position="458"/>
    </location>
    <ligand>
        <name>Zn(2+)</name>
        <dbReference type="ChEBI" id="CHEBI:29105"/>
        <label>1</label>
    </ligand>
</feature>
<evidence type="ECO:0000256" key="2">
    <source>
        <dbReference type="ARBA" id="ARBA00022705"/>
    </source>
</evidence>
<proteinExistence type="inferred from homology"/>
<dbReference type="NCBIfam" id="TIGR00595">
    <property type="entry name" value="priA"/>
    <property type="match status" value="1"/>
</dbReference>
<dbReference type="Gene3D" id="3.40.1440.60">
    <property type="entry name" value="PriA, 3(prime) DNA-binding domain"/>
    <property type="match status" value="1"/>
</dbReference>
<evidence type="ECO:0000256" key="7">
    <source>
        <dbReference type="ARBA" id="ARBA00022833"/>
    </source>
</evidence>
<evidence type="ECO:0000256" key="3">
    <source>
        <dbReference type="ARBA" id="ARBA00022723"/>
    </source>
</evidence>
<evidence type="ECO:0000259" key="13">
    <source>
        <dbReference type="PROSITE" id="PS51192"/>
    </source>
</evidence>
<dbReference type="InterPro" id="IPR005259">
    <property type="entry name" value="PriA"/>
</dbReference>
<feature type="binding site" evidence="12">
    <location>
        <position position="467"/>
    </location>
    <ligand>
        <name>Zn(2+)</name>
        <dbReference type="ChEBI" id="CHEBI:29105"/>
        <label>2</label>
    </ligand>
</feature>
<keyword evidence="5 12" id="KW-0378">Hydrolase</keyword>
<evidence type="ECO:0000256" key="12">
    <source>
        <dbReference type="HAMAP-Rule" id="MF_00983"/>
    </source>
</evidence>
<dbReference type="RefSeq" id="WP_270453729.1">
    <property type="nucleotide sequence ID" value="NZ_JADPIE010000003.1"/>
</dbReference>
<reference evidence="15" key="1">
    <citation type="submission" date="2020-11" db="EMBL/GenBank/DDBJ databases">
        <title>Halonatronomonas betainensis gen. nov., sp. nov. a novel haloalkaliphilic representative of the family Halanaerobiacae capable of betaine degradation.</title>
        <authorList>
            <person name="Boltyanskaya Y."/>
            <person name="Kevbrin V."/>
            <person name="Detkova E."/>
            <person name="Grouzdev D.S."/>
            <person name="Koziaeva V."/>
            <person name="Zhilina T."/>
        </authorList>
    </citation>
    <scope>NUCLEOTIDE SEQUENCE</scope>
    <source>
        <strain evidence="15">Z-7014</strain>
    </source>
</reference>
<dbReference type="GO" id="GO:0043138">
    <property type="term" value="F:3'-5' DNA helicase activity"/>
    <property type="evidence" value="ECO:0007669"/>
    <property type="project" value="UniProtKB-EC"/>
</dbReference>
<dbReference type="Pfam" id="PF00271">
    <property type="entry name" value="Helicase_C"/>
    <property type="match status" value="1"/>
</dbReference>
<dbReference type="GO" id="GO:0003677">
    <property type="term" value="F:DNA binding"/>
    <property type="evidence" value="ECO:0007669"/>
    <property type="project" value="UniProtKB-UniRule"/>
</dbReference>
<dbReference type="InterPro" id="IPR041222">
    <property type="entry name" value="PriA_3primeBD"/>
</dbReference>
<dbReference type="PROSITE" id="PS51192">
    <property type="entry name" value="HELICASE_ATP_BIND_1"/>
    <property type="match status" value="1"/>
</dbReference>
<feature type="domain" description="Helicase ATP-binding" evidence="13">
    <location>
        <begin position="230"/>
        <end position="396"/>
    </location>
</feature>
<comment type="catalytic activity">
    <reaction evidence="12">
        <text>Couples ATP hydrolysis with the unwinding of duplex DNA by translocating in the 3'-5' direction.</text>
        <dbReference type="EC" id="5.6.2.4"/>
    </reaction>
</comment>
<feature type="domain" description="Helicase C-terminal" evidence="14">
    <location>
        <begin position="493"/>
        <end position="647"/>
    </location>
</feature>
<evidence type="ECO:0000256" key="4">
    <source>
        <dbReference type="ARBA" id="ARBA00022741"/>
    </source>
</evidence>
<evidence type="ECO:0000256" key="8">
    <source>
        <dbReference type="ARBA" id="ARBA00022840"/>
    </source>
</evidence>
<feature type="binding site" evidence="12">
    <location>
        <position position="501"/>
    </location>
    <ligand>
        <name>Zn(2+)</name>
        <dbReference type="ChEBI" id="CHEBI:29105"/>
        <label>1</label>
    </ligand>
</feature>
<dbReference type="InterPro" id="IPR027417">
    <property type="entry name" value="P-loop_NTPase"/>
</dbReference>
<dbReference type="GO" id="GO:0006302">
    <property type="term" value="P:double-strand break repair"/>
    <property type="evidence" value="ECO:0007669"/>
    <property type="project" value="InterPro"/>
</dbReference>
<comment type="caution">
    <text evidence="15">The sequence shown here is derived from an EMBL/GenBank/DDBJ whole genome shotgun (WGS) entry which is preliminary data.</text>
</comment>
<dbReference type="Pfam" id="PF17764">
    <property type="entry name" value="PriA_3primeBD"/>
    <property type="match status" value="1"/>
</dbReference>
<dbReference type="EMBL" id="JADPIE010000003">
    <property type="protein sequence ID" value="MBF8436814.1"/>
    <property type="molecule type" value="Genomic_DNA"/>
</dbReference>
<dbReference type="InterPro" id="IPR041236">
    <property type="entry name" value="PriA_C"/>
</dbReference>
<dbReference type="Pfam" id="PF18074">
    <property type="entry name" value="PriA_C"/>
    <property type="match status" value="1"/>
</dbReference>
<dbReference type="SMART" id="SM00487">
    <property type="entry name" value="DEXDc"/>
    <property type="match status" value="1"/>
</dbReference>
<dbReference type="GO" id="GO:0005524">
    <property type="term" value="F:ATP binding"/>
    <property type="evidence" value="ECO:0007669"/>
    <property type="project" value="UniProtKB-UniRule"/>
</dbReference>
<evidence type="ECO:0000256" key="9">
    <source>
        <dbReference type="ARBA" id="ARBA00023125"/>
    </source>
</evidence>
<comment type="catalytic activity">
    <reaction evidence="11 12">
        <text>ATP + H2O = ADP + phosphate + H(+)</text>
        <dbReference type="Rhea" id="RHEA:13065"/>
        <dbReference type="ChEBI" id="CHEBI:15377"/>
        <dbReference type="ChEBI" id="CHEBI:15378"/>
        <dbReference type="ChEBI" id="CHEBI:30616"/>
        <dbReference type="ChEBI" id="CHEBI:43474"/>
        <dbReference type="ChEBI" id="CHEBI:456216"/>
        <dbReference type="EC" id="5.6.2.4"/>
    </reaction>
</comment>
<dbReference type="SUPFAM" id="SSF52540">
    <property type="entry name" value="P-loop containing nucleoside triphosphate hydrolases"/>
    <property type="match status" value="2"/>
</dbReference>
<evidence type="ECO:0000256" key="11">
    <source>
        <dbReference type="ARBA" id="ARBA00048988"/>
    </source>
</evidence>
<keyword evidence="16" id="KW-1185">Reference proteome</keyword>
<keyword evidence="8 12" id="KW-0067">ATP-binding</keyword>
<keyword evidence="6 12" id="KW-0347">Helicase</keyword>
<dbReference type="PANTHER" id="PTHR30580:SF0">
    <property type="entry name" value="PRIMOSOMAL PROTEIN N"/>
    <property type="match status" value="1"/>
</dbReference>
<dbReference type="HAMAP" id="MF_00983">
    <property type="entry name" value="PriA"/>
    <property type="match status" value="1"/>
</dbReference>
<dbReference type="InterPro" id="IPR014001">
    <property type="entry name" value="Helicase_ATP-bd"/>
</dbReference>
<dbReference type="InterPro" id="IPR040498">
    <property type="entry name" value="PriA_CRR"/>
</dbReference>
<dbReference type="GO" id="GO:0006310">
    <property type="term" value="P:DNA recombination"/>
    <property type="evidence" value="ECO:0007669"/>
    <property type="project" value="InterPro"/>
</dbReference>
<name>A0A931F9S5_9FIRM</name>
<dbReference type="InterPro" id="IPR042115">
    <property type="entry name" value="PriA_3primeBD_sf"/>
</dbReference>
<accession>A0A931F9S5</accession>
<feature type="binding site" evidence="12">
    <location>
        <position position="470"/>
    </location>
    <ligand>
        <name>Zn(2+)</name>
        <dbReference type="ChEBI" id="CHEBI:29105"/>
        <label>2</label>
    </ligand>
</feature>
<feature type="binding site" evidence="12">
    <location>
        <position position="461"/>
    </location>
    <ligand>
        <name>Zn(2+)</name>
        <dbReference type="ChEBI" id="CHEBI:29105"/>
        <label>1</label>
    </ligand>
</feature>
<comment type="function">
    <text evidence="12">Initiates the restart of stalled replication forks, which reloads the replicative helicase on sites other than the origin of replication. Recognizes and binds to abandoned replication forks and remodels them to uncover a helicase loading site. Promotes assembly of the primosome at these replication forks.</text>
</comment>
<dbReference type="GO" id="GO:0006270">
    <property type="term" value="P:DNA replication initiation"/>
    <property type="evidence" value="ECO:0007669"/>
    <property type="project" value="TreeGrafter"/>
</dbReference>
<sequence length="752" mass="85341">MIDINKNYIDIIVDVPHLGDRGAFSYLPEKEKGIVDYKPGQSVRVPFGRKKVTGYIVGFSKEIDIDEDKVKRIDKIINPRPLFTEELLETLRLLADYYSTSYLSLIRTALPAGVDGSGGAYKKVIGYKSLFQNGELINKIDEIEGRAPAQARILKVFVDSDFEVIEATELVERASTSRNVLYSLEDKGLIEREEVINRRRPEYKIAGRDEKVDFELNSEQAQAFQDISQSIDNRQNSVFLLHGVTGSGKTAVYFRLIEKVVKNGQGAIMLVPEISLTPYMVDFFYSYFGNKVAVLHSRLSDGERYDEWQRIYHGEAEIVIGARSAIFAPLNNPGIIIIDEEHENSYKQGTNPYYHARGAAVIRARENGIPVVLGSATPSLESYYFAMEEQYQYLTLKERAGDGAMPDIDLIDMRGEIEAGNYGLLSNKLVDSIKQRLANNEQVMLFLNRRGYASFILCQECGEAIKCPSCDITLTYHKGINKLQCHYCDYHVHVPKKCPACSSDLLQDFGSGTERLETVIKDKFPAASVARMDVDTTGKKNSHKEILNKVDNGEIDILVGTQMIAKGHDFHNITLVGVLGTDLMLNLPDFRSSERTFQLITQVSGRAGRGKKKGQVYIQTYNPSHYALQAVLSSDWNDFYEKELEIRSKLFYPPFSRLVRILFKAETEGLIMKLVSELKDFLENKYDKEFYYLGPVEAAISKLRGKYRWHILCFFPGIKERRRFLPDIKAKIYELISNKLDVSVDVDPISML</sequence>
<dbReference type="SMART" id="SM00490">
    <property type="entry name" value="HELICc"/>
    <property type="match status" value="1"/>
</dbReference>
<dbReference type="InterPro" id="IPR001650">
    <property type="entry name" value="Helicase_C-like"/>
</dbReference>
<evidence type="ECO:0000259" key="14">
    <source>
        <dbReference type="PROSITE" id="PS51194"/>
    </source>
</evidence>
<dbReference type="Gene3D" id="3.40.50.300">
    <property type="entry name" value="P-loop containing nucleotide triphosphate hydrolases"/>
    <property type="match status" value="2"/>
</dbReference>
<keyword evidence="9 12" id="KW-0238">DNA-binding</keyword>
<dbReference type="GO" id="GO:0008270">
    <property type="term" value="F:zinc ion binding"/>
    <property type="evidence" value="ECO:0007669"/>
    <property type="project" value="UniProtKB-UniRule"/>
</dbReference>
<evidence type="ECO:0000313" key="16">
    <source>
        <dbReference type="Proteomes" id="UP000621436"/>
    </source>
</evidence>
<dbReference type="Proteomes" id="UP000621436">
    <property type="component" value="Unassembled WGS sequence"/>
</dbReference>
<dbReference type="GO" id="GO:0006269">
    <property type="term" value="P:DNA replication, synthesis of primer"/>
    <property type="evidence" value="ECO:0007669"/>
    <property type="project" value="UniProtKB-KW"/>
</dbReference>
<evidence type="ECO:0000256" key="10">
    <source>
        <dbReference type="ARBA" id="ARBA00023235"/>
    </source>
</evidence>
<feature type="binding site" evidence="12">
    <location>
        <position position="485"/>
    </location>
    <ligand>
        <name>Zn(2+)</name>
        <dbReference type="ChEBI" id="CHEBI:29105"/>
        <label>2</label>
    </ligand>
</feature>
<gene>
    <name evidence="12 15" type="primary">priA</name>
    <name evidence="15" type="ORF">I0Q91_06985</name>
</gene>
<keyword evidence="7 12" id="KW-0862">Zinc</keyword>
<protein>
    <recommendedName>
        <fullName evidence="12">Replication restart protein PriA</fullName>
    </recommendedName>
    <alternativeName>
        <fullName evidence="12">ATP-dependent DNA helicase PriA</fullName>
        <ecNumber evidence="12">5.6.2.4</ecNumber>
    </alternativeName>
    <alternativeName>
        <fullName evidence="12">DNA 3'-5' helicase PriA</fullName>
    </alternativeName>
</protein>
<dbReference type="GO" id="GO:0016787">
    <property type="term" value="F:hydrolase activity"/>
    <property type="evidence" value="ECO:0007669"/>
    <property type="project" value="UniProtKB-KW"/>
</dbReference>
<keyword evidence="10 12" id="KW-0413">Isomerase</keyword>
<organism evidence="15 16">
    <name type="scientific">Halonatronomonas betaini</name>
    <dbReference type="NCBI Taxonomy" id="2778430"/>
    <lineage>
        <taxon>Bacteria</taxon>
        <taxon>Bacillati</taxon>
        <taxon>Bacillota</taxon>
        <taxon>Clostridia</taxon>
        <taxon>Halanaerobiales</taxon>
        <taxon>Halarsenatibacteraceae</taxon>
        <taxon>Halonatronomonas</taxon>
    </lineage>
</organism>
<dbReference type="Pfam" id="PF04851">
    <property type="entry name" value="ResIII"/>
    <property type="match status" value="1"/>
</dbReference>
<dbReference type="Pfam" id="PF18319">
    <property type="entry name" value="Zn_ribbon_PriA"/>
    <property type="match status" value="1"/>
</dbReference>
<evidence type="ECO:0000256" key="5">
    <source>
        <dbReference type="ARBA" id="ARBA00022801"/>
    </source>
</evidence>
<dbReference type="PANTHER" id="PTHR30580">
    <property type="entry name" value="PRIMOSOMAL PROTEIN N"/>
    <property type="match status" value="1"/>
</dbReference>
<keyword evidence="1 12" id="KW-0639">Primosome</keyword>
<dbReference type="PROSITE" id="PS51194">
    <property type="entry name" value="HELICASE_CTER"/>
    <property type="match status" value="1"/>
</dbReference>
<keyword evidence="2 12" id="KW-0235">DNA replication</keyword>
<dbReference type="CDD" id="cd17929">
    <property type="entry name" value="DEXHc_priA"/>
    <property type="match status" value="1"/>
</dbReference>
<comment type="similarity">
    <text evidence="12">Belongs to the helicase family. PriA subfamily.</text>
</comment>